<dbReference type="PaxDb" id="166486-ERS852572_03055"/>
<proteinExistence type="predicted"/>
<gene>
    <name evidence="1" type="ORF">ERS852572_03055</name>
</gene>
<evidence type="ECO:0000313" key="1">
    <source>
        <dbReference type="EMBL" id="CUN27127.1"/>
    </source>
</evidence>
<reference evidence="1 2" key="1">
    <citation type="submission" date="2015-09" db="EMBL/GenBank/DDBJ databases">
        <authorList>
            <consortium name="Pathogen Informatics"/>
        </authorList>
    </citation>
    <scope>NUCLEOTIDE SEQUENCE [LARGE SCALE GENOMIC DNA]</scope>
    <source>
        <strain evidence="1 2">2789STDY5834960</strain>
    </source>
</reference>
<organism evidence="1 2">
    <name type="scientific">Roseburia intestinalis</name>
    <dbReference type="NCBI Taxonomy" id="166486"/>
    <lineage>
        <taxon>Bacteria</taxon>
        <taxon>Bacillati</taxon>
        <taxon>Bacillota</taxon>
        <taxon>Clostridia</taxon>
        <taxon>Lachnospirales</taxon>
        <taxon>Lachnospiraceae</taxon>
        <taxon>Roseburia</taxon>
    </lineage>
</organism>
<dbReference type="AlphaFoldDB" id="A0A173VLY6"/>
<name>A0A173VLY6_9FIRM</name>
<dbReference type="EMBL" id="CYXZ01000027">
    <property type="protein sequence ID" value="CUN27127.1"/>
    <property type="molecule type" value="Genomic_DNA"/>
</dbReference>
<evidence type="ECO:0000313" key="2">
    <source>
        <dbReference type="Proteomes" id="UP000095350"/>
    </source>
</evidence>
<accession>A0A173VLY6</accession>
<protein>
    <submittedName>
        <fullName evidence="1">Uncharacterized protein</fullName>
    </submittedName>
</protein>
<dbReference type="Proteomes" id="UP000095350">
    <property type="component" value="Unassembled WGS sequence"/>
</dbReference>
<sequence length="147" mass="16481">MTQPAPVFFYIFSAAVRLRYSWQVHSYYGGKEDDLSYTFSSFCTGCIHHGSISQAAHSRIHPQLWTGLFYNVLQIRRRSADLALLIQINHSGNGSFPVSGNASACSRYGPFRCPCCLSDNAVHVQGIPGGRFHTYKRLHHDRGSVFP</sequence>